<protein>
    <submittedName>
        <fullName evidence="1">Uncharacterized protein</fullName>
    </submittedName>
</protein>
<sequence>MTMVQFRKFSLRVTEAEQFAIRAFGKAAGLNKGNGSGAPSPADLAQWNERFNFLIQRLAQPPEQLVTLFPSTRAKTRLPFGAPALDVIRKAQLVIEGRDIWQLMTVIAVSANMTQQQVLVTELRKSS</sequence>
<evidence type="ECO:0000313" key="1">
    <source>
        <dbReference type="EMBL" id="PWN31351.1"/>
    </source>
</evidence>
<dbReference type="OrthoDB" id="74835at2759"/>
<keyword evidence="2" id="KW-1185">Reference proteome</keyword>
<dbReference type="GeneID" id="37023028"/>
<gene>
    <name evidence="1" type="ORF">FA14DRAFT_182782</name>
</gene>
<dbReference type="RefSeq" id="XP_025351653.1">
    <property type="nucleotide sequence ID" value="XM_025501247.1"/>
</dbReference>
<organism evidence="1 2">
    <name type="scientific">Meira miltonrushii</name>
    <dbReference type="NCBI Taxonomy" id="1280837"/>
    <lineage>
        <taxon>Eukaryota</taxon>
        <taxon>Fungi</taxon>
        <taxon>Dikarya</taxon>
        <taxon>Basidiomycota</taxon>
        <taxon>Ustilaginomycotina</taxon>
        <taxon>Exobasidiomycetes</taxon>
        <taxon>Exobasidiales</taxon>
        <taxon>Brachybasidiaceae</taxon>
        <taxon>Meira</taxon>
    </lineage>
</organism>
<dbReference type="InParanoid" id="A0A316V4A2"/>
<proteinExistence type="predicted"/>
<evidence type="ECO:0000313" key="2">
    <source>
        <dbReference type="Proteomes" id="UP000245771"/>
    </source>
</evidence>
<dbReference type="AlphaFoldDB" id="A0A316V4A2"/>
<accession>A0A316V4A2</accession>
<dbReference type="Proteomes" id="UP000245771">
    <property type="component" value="Unassembled WGS sequence"/>
</dbReference>
<name>A0A316V4A2_9BASI</name>
<dbReference type="STRING" id="1280837.A0A316V4A2"/>
<dbReference type="EMBL" id="KZ819610">
    <property type="protein sequence ID" value="PWN31351.1"/>
    <property type="molecule type" value="Genomic_DNA"/>
</dbReference>
<reference evidence="1 2" key="1">
    <citation type="journal article" date="2018" name="Mol. Biol. Evol.">
        <title>Broad Genomic Sampling Reveals a Smut Pathogenic Ancestry of the Fungal Clade Ustilaginomycotina.</title>
        <authorList>
            <person name="Kijpornyongpan T."/>
            <person name="Mondo S.J."/>
            <person name="Barry K."/>
            <person name="Sandor L."/>
            <person name="Lee J."/>
            <person name="Lipzen A."/>
            <person name="Pangilinan J."/>
            <person name="LaButti K."/>
            <person name="Hainaut M."/>
            <person name="Henrissat B."/>
            <person name="Grigoriev I.V."/>
            <person name="Spatafora J.W."/>
            <person name="Aime M.C."/>
        </authorList>
    </citation>
    <scope>NUCLEOTIDE SEQUENCE [LARGE SCALE GENOMIC DNA]</scope>
    <source>
        <strain evidence="1 2">MCA 3882</strain>
    </source>
</reference>